<dbReference type="EMBL" id="CP021084">
    <property type="protein sequence ID" value="ASN83188.1"/>
    <property type="molecule type" value="Genomic_DNA"/>
</dbReference>
<dbReference type="RefSeq" id="WP_118376040.1">
    <property type="nucleotide sequence ID" value="NZ_CP021084.1"/>
</dbReference>
<keyword evidence="3" id="KW-1185">Reference proteome</keyword>
<keyword evidence="1" id="KW-1133">Transmembrane helix</keyword>
<accession>A0A221T2Q6</accession>
<feature type="transmembrane region" description="Helical" evidence="1">
    <location>
        <begin position="21"/>
        <end position="41"/>
    </location>
</feature>
<keyword evidence="2" id="KW-0614">Plasmid</keyword>
<dbReference type="Proteomes" id="UP000259030">
    <property type="component" value="Plasmid pDFI3"/>
</dbReference>
<evidence type="ECO:0000256" key="1">
    <source>
        <dbReference type="SAM" id="Phobius"/>
    </source>
</evidence>
<protein>
    <submittedName>
        <fullName evidence="2">Uncharacterized protein</fullName>
    </submittedName>
</protein>
<sequence>MEQFSRTRALAIRHPVSPVQNAAVNLGVLAVVSAAAPLLPGRLDLLGIPLLSVGMARLEGHPFWAVVVVVAAGAGWFELVGDRVCHLALLTQWFFLTCSYLHLLLRRALNSNAQSD</sequence>
<organism evidence="2 3">
    <name type="scientific">Deinococcus ficus</name>
    <dbReference type="NCBI Taxonomy" id="317577"/>
    <lineage>
        <taxon>Bacteria</taxon>
        <taxon>Thermotogati</taxon>
        <taxon>Deinococcota</taxon>
        <taxon>Deinococci</taxon>
        <taxon>Deinococcales</taxon>
        <taxon>Deinococcaceae</taxon>
        <taxon>Deinococcus</taxon>
    </lineage>
</organism>
<keyword evidence="1" id="KW-0472">Membrane</keyword>
<name>A0A221T2Q6_9DEIO</name>
<geneLocation type="plasmid" evidence="3">
    <name>pdfi3</name>
</geneLocation>
<reference evidence="2 3" key="1">
    <citation type="submission" date="2017-05" db="EMBL/GenBank/DDBJ databases">
        <title>The complete genome sequence of Deinococcus ficus isolated from the rhizosphere of the Ficus religiosa L. in Taiwan.</title>
        <authorList>
            <person name="Wu K.-M."/>
            <person name="Liao T.-L."/>
            <person name="Liu Y.-M."/>
            <person name="Young C.-C."/>
            <person name="Tsai S.-F."/>
        </authorList>
    </citation>
    <scope>NUCLEOTIDE SEQUENCE [LARGE SCALE GENOMIC DNA]</scope>
    <source>
        <strain evidence="2 3">CC-FR2-10</strain>
        <plasmid evidence="3">pdfi3</plasmid>
    </source>
</reference>
<feature type="transmembrane region" description="Helical" evidence="1">
    <location>
        <begin position="87"/>
        <end position="105"/>
    </location>
</feature>
<gene>
    <name evidence="2" type="ORF">DFI_18480</name>
</gene>
<dbReference type="AlphaFoldDB" id="A0A221T2Q6"/>
<keyword evidence="1" id="KW-0812">Transmembrane</keyword>
<proteinExistence type="predicted"/>
<feature type="transmembrane region" description="Helical" evidence="1">
    <location>
        <begin position="61"/>
        <end position="80"/>
    </location>
</feature>
<evidence type="ECO:0000313" key="2">
    <source>
        <dbReference type="EMBL" id="ASN83188.1"/>
    </source>
</evidence>
<evidence type="ECO:0000313" key="3">
    <source>
        <dbReference type="Proteomes" id="UP000259030"/>
    </source>
</evidence>
<dbReference type="KEGG" id="dfc:DFI_18480"/>